<keyword evidence="4" id="KW-1185">Reference proteome</keyword>
<dbReference type="InterPro" id="IPR005302">
    <property type="entry name" value="MoCF_Sase_C"/>
</dbReference>
<dbReference type="Pfam" id="PF03476">
    <property type="entry name" value="MOSC_N"/>
    <property type="match status" value="1"/>
</dbReference>
<dbReference type="GO" id="GO:0032787">
    <property type="term" value="P:monocarboxylic acid metabolic process"/>
    <property type="evidence" value="ECO:0007669"/>
    <property type="project" value="UniProtKB-ARBA"/>
</dbReference>
<feature type="region of interest" description="Disordered" evidence="1">
    <location>
        <begin position="307"/>
        <end position="354"/>
    </location>
</feature>
<dbReference type="PANTHER" id="PTHR14237">
    <property type="entry name" value="MOLYBDOPTERIN COFACTOR SULFURASE MOSC"/>
    <property type="match status" value="1"/>
</dbReference>
<dbReference type="Pfam" id="PF03473">
    <property type="entry name" value="MOSC"/>
    <property type="match status" value="1"/>
</dbReference>
<feature type="compositionally biased region" description="Basic residues" evidence="1">
    <location>
        <begin position="343"/>
        <end position="352"/>
    </location>
</feature>
<proteinExistence type="predicted"/>
<dbReference type="GO" id="GO:0003824">
    <property type="term" value="F:catalytic activity"/>
    <property type="evidence" value="ECO:0007669"/>
    <property type="project" value="InterPro"/>
</dbReference>
<reference evidence="3" key="2">
    <citation type="submission" date="2023-05" db="EMBL/GenBank/DDBJ databases">
        <authorList>
            <person name="Schelkunov M.I."/>
        </authorList>
    </citation>
    <scope>NUCLEOTIDE SEQUENCE</scope>
    <source>
        <strain evidence="3">Hsosn_3</strain>
        <tissue evidence="3">Leaf</tissue>
    </source>
</reference>
<evidence type="ECO:0000313" key="3">
    <source>
        <dbReference type="EMBL" id="KAK1368057.1"/>
    </source>
</evidence>
<dbReference type="AlphaFoldDB" id="A0AAD8MCQ6"/>
<dbReference type="PANTHER" id="PTHR14237:SF19">
    <property type="entry name" value="MITOCHONDRIAL AMIDOXIME REDUCING COMPONENT 1"/>
    <property type="match status" value="1"/>
</dbReference>
<sequence length="395" mass="44131">MAAAAEARIGSIFIYPVKSCRGISVSQAPIVPTGFLWDRHWMVINSKGRACTQRVEPRLALVEVELPSEAFSVGWKPTESSYLVIRAPGMDELKVSLSKPCEKSDGVTVWEWTGSVLDEGAEASKWFSDFIGKPSRLVRFNEEYNSRPLPVYAPTPGYNLVFTDQYQFLMLSQGSLDALNNQLEEPLPVNRFRPSIFIDGCEPFAEDLWKEIKINNITFISIQLCPRCKVPLVNQENGIPGSEPNETLMKFRSDKILQLSIRQQGKVYFGQGLVCSKDSLNGVGGMILKVGDTIHVEKPTDTAKEIANDEEDSSHQQPGQQKDNLKDEVIAKTNSQPTYASSRGRRPRRRHSLLSSSSQYLGFSPKDGDFTETALILLGEKIGVRRKLLSCVRRS</sequence>
<accession>A0AAD8MCQ6</accession>
<organism evidence="3 4">
    <name type="scientific">Heracleum sosnowskyi</name>
    <dbReference type="NCBI Taxonomy" id="360622"/>
    <lineage>
        <taxon>Eukaryota</taxon>
        <taxon>Viridiplantae</taxon>
        <taxon>Streptophyta</taxon>
        <taxon>Embryophyta</taxon>
        <taxon>Tracheophyta</taxon>
        <taxon>Spermatophyta</taxon>
        <taxon>Magnoliopsida</taxon>
        <taxon>eudicotyledons</taxon>
        <taxon>Gunneridae</taxon>
        <taxon>Pentapetalae</taxon>
        <taxon>asterids</taxon>
        <taxon>campanulids</taxon>
        <taxon>Apiales</taxon>
        <taxon>Apiaceae</taxon>
        <taxon>Apioideae</taxon>
        <taxon>apioid superclade</taxon>
        <taxon>Tordylieae</taxon>
        <taxon>Tordyliinae</taxon>
        <taxon>Heracleum</taxon>
    </lineage>
</organism>
<evidence type="ECO:0000259" key="2">
    <source>
        <dbReference type="PROSITE" id="PS51340"/>
    </source>
</evidence>
<feature type="domain" description="MOSC" evidence="2">
    <location>
        <begin position="135"/>
        <end position="297"/>
    </location>
</feature>
<dbReference type="GO" id="GO:0030151">
    <property type="term" value="F:molybdenum ion binding"/>
    <property type="evidence" value="ECO:0007669"/>
    <property type="project" value="InterPro"/>
</dbReference>
<dbReference type="PROSITE" id="PS51340">
    <property type="entry name" value="MOSC"/>
    <property type="match status" value="1"/>
</dbReference>
<dbReference type="InterPro" id="IPR011037">
    <property type="entry name" value="Pyrv_Knase-like_insert_dom_sf"/>
</dbReference>
<dbReference type="EMBL" id="JAUIZM010000008">
    <property type="protein sequence ID" value="KAK1368057.1"/>
    <property type="molecule type" value="Genomic_DNA"/>
</dbReference>
<evidence type="ECO:0000256" key="1">
    <source>
        <dbReference type="SAM" id="MobiDB-lite"/>
    </source>
</evidence>
<evidence type="ECO:0000313" key="4">
    <source>
        <dbReference type="Proteomes" id="UP001237642"/>
    </source>
</evidence>
<dbReference type="SUPFAM" id="SSF50800">
    <property type="entry name" value="PK beta-barrel domain-like"/>
    <property type="match status" value="1"/>
</dbReference>
<reference evidence="3" key="1">
    <citation type="submission" date="2023-02" db="EMBL/GenBank/DDBJ databases">
        <title>Genome of toxic invasive species Heracleum sosnowskyi carries increased number of genes despite the absence of recent whole-genome duplications.</title>
        <authorList>
            <person name="Schelkunov M."/>
            <person name="Shtratnikova V."/>
            <person name="Makarenko M."/>
            <person name="Klepikova A."/>
            <person name="Omelchenko D."/>
            <person name="Novikova G."/>
            <person name="Obukhova E."/>
            <person name="Bogdanov V."/>
            <person name="Penin A."/>
            <person name="Logacheva M."/>
        </authorList>
    </citation>
    <scope>NUCLEOTIDE SEQUENCE</scope>
    <source>
        <strain evidence="3">Hsosn_3</strain>
        <tissue evidence="3">Leaf</tissue>
    </source>
</reference>
<protein>
    <submittedName>
        <fullName evidence="3">Mitochondrial amidoxime reducing component 2</fullName>
    </submittedName>
</protein>
<dbReference type="SUPFAM" id="SSF141673">
    <property type="entry name" value="MOSC N-terminal domain-like"/>
    <property type="match status" value="1"/>
</dbReference>
<dbReference type="InterPro" id="IPR005303">
    <property type="entry name" value="MOCOS_middle"/>
</dbReference>
<name>A0AAD8MCQ6_9APIA</name>
<dbReference type="Proteomes" id="UP001237642">
    <property type="component" value="Unassembled WGS sequence"/>
</dbReference>
<comment type="caution">
    <text evidence="3">The sequence shown here is derived from an EMBL/GenBank/DDBJ whole genome shotgun (WGS) entry which is preliminary data.</text>
</comment>
<gene>
    <name evidence="3" type="ORF">POM88_034149</name>
</gene>
<dbReference type="GO" id="GO:0030170">
    <property type="term" value="F:pyridoxal phosphate binding"/>
    <property type="evidence" value="ECO:0007669"/>
    <property type="project" value="InterPro"/>
</dbReference>